<reference evidence="4 5" key="1">
    <citation type="journal article" date="2018" name="Int. J. Syst. Evol. Microbiol.">
        <title>Planococcus salinus sp. nov., a moderately halophilic bacterium isolated from a saline-alkali soil.</title>
        <authorList>
            <person name="Gan L."/>
        </authorList>
    </citation>
    <scope>NUCLEOTIDE SEQUENCE [LARGE SCALE GENOMIC DNA]</scope>
    <source>
        <strain evidence="4 5">LCB217</strain>
    </source>
</reference>
<dbReference type="Pfam" id="PF07963">
    <property type="entry name" value="N_methyl"/>
    <property type="match status" value="1"/>
</dbReference>
<sequence length="146" mass="16590">MESEKGITLVELLAALVISSIIVVLAMNIFSTGQNQYNSQNIKVEQLNDVRYALKVITKEIRQADKVEIEDPHLKLGTDSSVIFTFEDGEILHNGVPLLLGIQEFPFEKDEKDNRILIIKVKSSEQKGKMQQLQTEIYIREGVIFE</sequence>
<gene>
    <name evidence="4" type="ORF">EEX84_00585</name>
</gene>
<keyword evidence="3" id="KW-1133">Transmembrane helix</keyword>
<dbReference type="EMBL" id="RIAX01000001">
    <property type="protein sequence ID" value="RNF41273.1"/>
    <property type="molecule type" value="Genomic_DNA"/>
</dbReference>
<accession>A0A3M8PCE5</accession>
<evidence type="ECO:0000256" key="2">
    <source>
        <dbReference type="ARBA" id="ARBA00023287"/>
    </source>
</evidence>
<dbReference type="OrthoDB" id="2967834at2"/>
<dbReference type="AlphaFoldDB" id="A0A3M8PCE5"/>
<comment type="caution">
    <text evidence="4">The sequence shown here is derived from an EMBL/GenBank/DDBJ whole genome shotgun (WGS) entry which is preliminary data.</text>
</comment>
<name>A0A3M8PCE5_9BACL</name>
<organism evidence="4 5">
    <name type="scientific">Planococcus salinus</name>
    <dbReference type="NCBI Taxonomy" id="1848460"/>
    <lineage>
        <taxon>Bacteria</taxon>
        <taxon>Bacillati</taxon>
        <taxon>Bacillota</taxon>
        <taxon>Bacilli</taxon>
        <taxon>Bacillales</taxon>
        <taxon>Caryophanaceae</taxon>
        <taxon>Planococcus</taxon>
    </lineage>
</organism>
<evidence type="ECO:0000256" key="1">
    <source>
        <dbReference type="ARBA" id="ARBA00004241"/>
    </source>
</evidence>
<protein>
    <submittedName>
        <fullName evidence="4">Prepilin-type N-terminal cleavage/methylation domain-containing protein</fullName>
    </submittedName>
</protein>
<dbReference type="Proteomes" id="UP000275473">
    <property type="component" value="Unassembled WGS sequence"/>
</dbReference>
<keyword evidence="3" id="KW-0472">Membrane</keyword>
<comment type="subcellular location">
    <subcellularLocation>
        <location evidence="1">Cell surface</location>
    </subcellularLocation>
</comment>
<dbReference type="GO" id="GO:0030420">
    <property type="term" value="P:establishment of competence for transformation"/>
    <property type="evidence" value="ECO:0007669"/>
    <property type="project" value="UniProtKB-KW"/>
</dbReference>
<keyword evidence="5" id="KW-1185">Reference proteome</keyword>
<dbReference type="NCBIfam" id="TIGR02532">
    <property type="entry name" value="IV_pilin_GFxxxE"/>
    <property type="match status" value="1"/>
</dbReference>
<dbReference type="InterPro" id="IPR012902">
    <property type="entry name" value="N_methyl_site"/>
</dbReference>
<keyword evidence="3" id="KW-0812">Transmembrane</keyword>
<dbReference type="PROSITE" id="PS00409">
    <property type="entry name" value="PROKAR_NTER_METHYL"/>
    <property type="match status" value="1"/>
</dbReference>
<dbReference type="GO" id="GO:0009986">
    <property type="term" value="C:cell surface"/>
    <property type="evidence" value="ECO:0007669"/>
    <property type="project" value="UniProtKB-SubCell"/>
</dbReference>
<evidence type="ECO:0000313" key="4">
    <source>
        <dbReference type="EMBL" id="RNF41273.1"/>
    </source>
</evidence>
<feature type="transmembrane region" description="Helical" evidence="3">
    <location>
        <begin position="12"/>
        <end position="30"/>
    </location>
</feature>
<keyword evidence="2" id="KW-0178">Competence</keyword>
<evidence type="ECO:0000313" key="5">
    <source>
        <dbReference type="Proteomes" id="UP000275473"/>
    </source>
</evidence>
<proteinExistence type="predicted"/>
<evidence type="ECO:0000256" key="3">
    <source>
        <dbReference type="SAM" id="Phobius"/>
    </source>
</evidence>